<dbReference type="InterPro" id="IPR036653">
    <property type="entry name" value="CinA-like_C"/>
</dbReference>
<evidence type="ECO:0000259" key="2">
    <source>
        <dbReference type="SMART" id="SM00852"/>
    </source>
</evidence>
<sequence>MLKVAMLSTGEEVLHGDIVDTNASWLGEILYQSGFQLSARSTVGDQLDVLKDEILRLSKSFDVVIVNGGLGPTTDDLTASAAAKASGQKLSLFQEWLTVMEEKFTRRGLTMPDSNLKQAMLPEKATIIDNPIGTACGFSMTLNKAKLYFTPGVPSEFKRMVEEQIIPILSETYRDILPSECSRLYTIGLSESGISDKLDLIKLPDQYELGYRSYLPFIEVKIFGPAADMERRLKLLQIVYGHLKDNVVSVDEPMIDNVAALLVEGGTTLSLAEQASGGFLTSWLHESEPMAKQLKQSWVMNTEMDKNLVEQDPLAASLALAAATRENGKATFGLSCGKLKDNVFAVALSTGNGEWGQVLEFARNYGKQDKRSLIAAVMLDMLRRHLEEKAVFGHYSSLVRKKELYVPNSAV</sequence>
<dbReference type="CDD" id="cd00885">
    <property type="entry name" value="cinA"/>
    <property type="match status" value="1"/>
</dbReference>
<dbReference type="EMBL" id="BSNX01000052">
    <property type="protein sequence ID" value="GLQ74124.1"/>
    <property type="molecule type" value="Genomic_DNA"/>
</dbReference>
<name>A0AAV5NU93_9VIBR</name>
<evidence type="ECO:0000313" key="3">
    <source>
        <dbReference type="EMBL" id="GLQ74124.1"/>
    </source>
</evidence>
<gene>
    <name evidence="3" type="ORF">GCM10007932_34850</name>
</gene>
<organism evidence="3 4">
    <name type="scientific">Vibrio penaeicida</name>
    <dbReference type="NCBI Taxonomy" id="104609"/>
    <lineage>
        <taxon>Bacteria</taxon>
        <taxon>Pseudomonadati</taxon>
        <taxon>Pseudomonadota</taxon>
        <taxon>Gammaproteobacteria</taxon>
        <taxon>Vibrionales</taxon>
        <taxon>Vibrionaceae</taxon>
        <taxon>Vibrio</taxon>
    </lineage>
</organism>
<feature type="domain" description="MoaB/Mog" evidence="2">
    <location>
        <begin position="5"/>
        <end position="172"/>
    </location>
</feature>
<dbReference type="HAMAP" id="MF_00226_B">
    <property type="entry name" value="CinA_B"/>
    <property type="match status" value="1"/>
</dbReference>
<dbReference type="RefSeq" id="WP_126610034.1">
    <property type="nucleotide sequence ID" value="NZ_AP025144.1"/>
</dbReference>
<dbReference type="InterPro" id="IPR050101">
    <property type="entry name" value="CinA"/>
</dbReference>
<evidence type="ECO:0000313" key="4">
    <source>
        <dbReference type="Proteomes" id="UP001156690"/>
    </source>
</evidence>
<dbReference type="Proteomes" id="UP001156690">
    <property type="component" value="Unassembled WGS sequence"/>
</dbReference>
<dbReference type="InterPro" id="IPR001453">
    <property type="entry name" value="MoaB/Mog_dom"/>
</dbReference>
<dbReference type="SUPFAM" id="SSF53218">
    <property type="entry name" value="Molybdenum cofactor biosynthesis proteins"/>
    <property type="match status" value="1"/>
</dbReference>
<dbReference type="PIRSF" id="PIRSF006728">
    <property type="entry name" value="CinA"/>
    <property type="match status" value="1"/>
</dbReference>
<dbReference type="PANTHER" id="PTHR13939">
    <property type="entry name" value="NICOTINAMIDE-NUCLEOTIDE AMIDOHYDROLASE PNCC"/>
    <property type="match status" value="1"/>
</dbReference>
<dbReference type="SUPFAM" id="SSF142433">
    <property type="entry name" value="CinA-like"/>
    <property type="match status" value="1"/>
</dbReference>
<dbReference type="Gene3D" id="3.40.980.10">
    <property type="entry name" value="MoaB/Mog-like domain"/>
    <property type="match status" value="1"/>
</dbReference>
<comment type="caution">
    <text evidence="3">The sequence shown here is derived from an EMBL/GenBank/DDBJ whole genome shotgun (WGS) entry which is preliminary data.</text>
</comment>
<dbReference type="InterPro" id="IPR036425">
    <property type="entry name" value="MoaB/Mog-like_dom_sf"/>
</dbReference>
<dbReference type="SMART" id="SM00852">
    <property type="entry name" value="MoCF_biosynth"/>
    <property type="match status" value="1"/>
</dbReference>
<dbReference type="NCBIfam" id="TIGR00177">
    <property type="entry name" value="molyb_syn"/>
    <property type="match status" value="1"/>
</dbReference>
<dbReference type="NCBIfam" id="TIGR00200">
    <property type="entry name" value="cinA_nterm"/>
    <property type="match status" value="1"/>
</dbReference>
<keyword evidence="4" id="KW-1185">Reference proteome</keyword>
<accession>A0AAV5NU93</accession>
<comment type="similarity">
    <text evidence="1">Belongs to the CinA family.</text>
</comment>
<protein>
    <recommendedName>
        <fullName evidence="1">CinA-like protein</fullName>
    </recommendedName>
</protein>
<dbReference type="PANTHER" id="PTHR13939:SF0">
    <property type="entry name" value="NMN AMIDOHYDROLASE-LIKE PROTEIN YFAY"/>
    <property type="match status" value="1"/>
</dbReference>
<evidence type="ECO:0000256" key="1">
    <source>
        <dbReference type="HAMAP-Rule" id="MF_00226"/>
    </source>
</evidence>
<dbReference type="Pfam" id="PF00994">
    <property type="entry name" value="MoCF_biosynth"/>
    <property type="match status" value="1"/>
</dbReference>
<proteinExistence type="inferred from homology"/>
<dbReference type="InterPro" id="IPR008135">
    <property type="entry name" value="Competence-induced_CinA"/>
</dbReference>
<reference evidence="4" key="1">
    <citation type="journal article" date="2019" name="Int. J. Syst. Evol. Microbiol.">
        <title>The Global Catalogue of Microorganisms (GCM) 10K type strain sequencing project: providing services to taxonomists for standard genome sequencing and annotation.</title>
        <authorList>
            <consortium name="The Broad Institute Genomics Platform"/>
            <consortium name="The Broad Institute Genome Sequencing Center for Infectious Disease"/>
            <person name="Wu L."/>
            <person name="Ma J."/>
        </authorList>
    </citation>
    <scope>NUCLEOTIDE SEQUENCE [LARGE SCALE GENOMIC DNA]</scope>
    <source>
        <strain evidence="4">NBRC 15640</strain>
    </source>
</reference>
<dbReference type="AlphaFoldDB" id="A0AAV5NU93"/>